<protein>
    <submittedName>
        <fullName evidence="3">Uncharacterized protein</fullName>
    </submittedName>
</protein>
<gene>
    <name evidence="3" type="ORF">FHS27_001173</name>
</gene>
<dbReference type="AlphaFoldDB" id="A0A7W5H4P1"/>
<sequence length="376" mass="43094">MRRKPDDDDDGGLDSLLDTMTNVVGILVLVLIVTQISVADVVTRITAENQIDDETLVELTEQLVNKKEEQDELQRVLVDPLDIDPEKQRRELELKRELLERRQKELAKKQQEKNSYAVKIEEDREKAEANRRMIEDTQATREKLQAELERSLERKAELQAKLESTPNTPAPADIEVSIPNPRPAPSGAKQLVLICANEQLYPLRLDDFRERAEAQARRIIARFKLDRDPSKGIDANRFTEYWQRLTDKDEFFDVEYFVAANRFPRLRFSPRPDDGAGEKEIANPRSRIRSPRLLGAIDPEKMYARFFVLPDSFGVYVTARRFFTESGVLAGWEPQSGDWQYQTGVPGGIELGPPRPKKPTPPPDPNTKPKPNNLID</sequence>
<feature type="region of interest" description="Disordered" evidence="1">
    <location>
        <begin position="110"/>
        <end position="139"/>
    </location>
</feature>
<keyword evidence="4" id="KW-1185">Reference proteome</keyword>
<feature type="region of interest" description="Disordered" evidence="1">
    <location>
        <begin position="335"/>
        <end position="376"/>
    </location>
</feature>
<keyword evidence="2" id="KW-0472">Membrane</keyword>
<keyword evidence="2" id="KW-0812">Transmembrane</keyword>
<reference evidence="3 4" key="1">
    <citation type="submission" date="2020-08" db="EMBL/GenBank/DDBJ databases">
        <title>Genomic Encyclopedia of Type Strains, Phase III (KMG-III): the genomes of soil and plant-associated and newly described type strains.</title>
        <authorList>
            <person name="Whitman W."/>
        </authorList>
    </citation>
    <scope>NUCLEOTIDE SEQUENCE [LARGE SCALE GENOMIC DNA]</scope>
    <source>
        <strain evidence="3 4">CECT 8075</strain>
    </source>
</reference>
<organism evidence="3 4">
    <name type="scientific">Aporhodopirellula rubra</name>
    <dbReference type="NCBI Taxonomy" id="980271"/>
    <lineage>
        <taxon>Bacteria</taxon>
        <taxon>Pseudomonadati</taxon>
        <taxon>Planctomycetota</taxon>
        <taxon>Planctomycetia</taxon>
        <taxon>Pirellulales</taxon>
        <taxon>Pirellulaceae</taxon>
        <taxon>Aporhodopirellula</taxon>
    </lineage>
</organism>
<evidence type="ECO:0000256" key="2">
    <source>
        <dbReference type="SAM" id="Phobius"/>
    </source>
</evidence>
<evidence type="ECO:0000313" key="4">
    <source>
        <dbReference type="Proteomes" id="UP000536179"/>
    </source>
</evidence>
<dbReference type="EMBL" id="JACHXU010000003">
    <property type="protein sequence ID" value="MBB3205373.1"/>
    <property type="molecule type" value="Genomic_DNA"/>
</dbReference>
<evidence type="ECO:0000313" key="3">
    <source>
        <dbReference type="EMBL" id="MBB3205373.1"/>
    </source>
</evidence>
<feature type="compositionally biased region" description="Basic and acidic residues" evidence="1">
    <location>
        <begin position="119"/>
        <end position="139"/>
    </location>
</feature>
<evidence type="ECO:0000256" key="1">
    <source>
        <dbReference type="SAM" id="MobiDB-lite"/>
    </source>
</evidence>
<accession>A0A7W5H4P1</accession>
<dbReference type="Proteomes" id="UP000536179">
    <property type="component" value="Unassembled WGS sequence"/>
</dbReference>
<dbReference type="RefSeq" id="WP_184302812.1">
    <property type="nucleotide sequence ID" value="NZ_JACHXU010000003.1"/>
</dbReference>
<feature type="compositionally biased region" description="Pro residues" evidence="1">
    <location>
        <begin position="359"/>
        <end position="368"/>
    </location>
</feature>
<name>A0A7W5H4P1_9BACT</name>
<keyword evidence="2" id="KW-1133">Transmembrane helix</keyword>
<proteinExistence type="predicted"/>
<comment type="caution">
    <text evidence="3">The sequence shown here is derived from an EMBL/GenBank/DDBJ whole genome shotgun (WGS) entry which is preliminary data.</text>
</comment>
<feature type="transmembrane region" description="Helical" evidence="2">
    <location>
        <begin position="20"/>
        <end position="42"/>
    </location>
</feature>